<proteinExistence type="predicted"/>
<sequence>MAGYPPWPAMVDSDPDTDMLYEYDEEGAVLRYHVVFLDKNVSRAWIPSRCIEPYNHSNNQLNLCNEKHFKSELNTAITAADEALTMSLAKRIEKFSFGQRFKGDEESIWTSLTKTRKSKKRKNKFLMEQVVPVSTSPSAESKNSNDYWETATDDMLPLSKKEENHGKKKKREKVEKE</sequence>
<feature type="domain" description="PWWP" evidence="2">
    <location>
        <begin position="1"/>
        <end position="57"/>
    </location>
</feature>
<keyword evidence="4" id="KW-1185">Reference proteome</keyword>
<dbReference type="Proteomes" id="UP000008144">
    <property type="component" value="Unassembled WGS sequence"/>
</dbReference>
<dbReference type="AlphaFoldDB" id="F6XA18"/>
<dbReference type="Ensembl" id="ENSCINT00000027328.2">
    <property type="protein sequence ID" value="ENSCINP00000027082.2"/>
    <property type="gene ID" value="ENSCING00000015192.2"/>
</dbReference>
<dbReference type="SMART" id="SM00293">
    <property type="entry name" value="PWWP"/>
    <property type="match status" value="1"/>
</dbReference>
<dbReference type="PANTHER" id="PTHR15999">
    <property type="entry name" value="ZINC FINGER CW-TYPE PWWP DOMAIN PROTEIN 1"/>
    <property type="match status" value="1"/>
</dbReference>
<organism evidence="3 4">
    <name type="scientific">Ciona intestinalis</name>
    <name type="common">Transparent sea squirt</name>
    <name type="synonym">Ascidia intestinalis</name>
    <dbReference type="NCBI Taxonomy" id="7719"/>
    <lineage>
        <taxon>Eukaryota</taxon>
        <taxon>Metazoa</taxon>
        <taxon>Chordata</taxon>
        <taxon>Tunicata</taxon>
        <taxon>Ascidiacea</taxon>
        <taxon>Phlebobranchia</taxon>
        <taxon>Cionidae</taxon>
        <taxon>Ciona</taxon>
    </lineage>
</organism>
<dbReference type="PANTHER" id="PTHR15999:SF2">
    <property type="entry name" value="ZINC FINGER CW-TYPE PWWP DOMAIN PROTEIN 1"/>
    <property type="match status" value="1"/>
</dbReference>
<dbReference type="PROSITE" id="PS50812">
    <property type="entry name" value="PWWP"/>
    <property type="match status" value="1"/>
</dbReference>
<protein>
    <recommendedName>
        <fullName evidence="2">PWWP domain-containing protein</fullName>
    </recommendedName>
</protein>
<reference evidence="3" key="3">
    <citation type="submission" date="2025-09" db="UniProtKB">
        <authorList>
            <consortium name="Ensembl"/>
        </authorList>
    </citation>
    <scope>IDENTIFICATION</scope>
</reference>
<dbReference type="InterPro" id="IPR000313">
    <property type="entry name" value="PWWP_dom"/>
</dbReference>
<reference evidence="4" key="1">
    <citation type="journal article" date="2002" name="Science">
        <title>The draft genome of Ciona intestinalis: insights into chordate and vertebrate origins.</title>
        <authorList>
            <person name="Dehal P."/>
            <person name="Satou Y."/>
            <person name="Campbell R.K."/>
            <person name="Chapman J."/>
            <person name="Degnan B."/>
            <person name="De Tomaso A."/>
            <person name="Davidson B."/>
            <person name="Di Gregorio A."/>
            <person name="Gelpke M."/>
            <person name="Goodstein D.M."/>
            <person name="Harafuji N."/>
            <person name="Hastings K.E."/>
            <person name="Ho I."/>
            <person name="Hotta K."/>
            <person name="Huang W."/>
            <person name="Kawashima T."/>
            <person name="Lemaire P."/>
            <person name="Martinez D."/>
            <person name="Meinertzhagen I.A."/>
            <person name="Necula S."/>
            <person name="Nonaka M."/>
            <person name="Putnam N."/>
            <person name="Rash S."/>
            <person name="Saiga H."/>
            <person name="Satake M."/>
            <person name="Terry A."/>
            <person name="Yamada L."/>
            <person name="Wang H.G."/>
            <person name="Awazu S."/>
            <person name="Azumi K."/>
            <person name="Boore J."/>
            <person name="Branno M."/>
            <person name="Chin-Bow S."/>
            <person name="DeSantis R."/>
            <person name="Doyle S."/>
            <person name="Francino P."/>
            <person name="Keys D.N."/>
            <person name="Haga S."/>
            <person name="Hayashi H."/>
            <person name="Hino K."/>
            <person name="Imai K.S."/>
            <person name="Inaba K."/>
            <person name="Kano S."/>
            <person name="Kobayashi K."/>
            <person name="Kobayashi M."/>
            <person name="Lee B.I."/>
            <person name="Makabe K.W."/>
            <person name="Manohar C."/>
            <person name="Matassi G."/>
            <person name="Medina M."/>
            <person name="Mochizuki Y."/>
            <person name="Mount S."/>
            <person name="Morishita T."/>
            <person name="Miura S."/>
            <person name="Nakayama A."/>
            <person name="Nishizaka S."/>
            <person name="Nomoto H."/>
            <person name="Ohta F."/>
            <person name="Oishi K."/>
            <person name="Rigoutsos I."/>
            <person name="Sano M."/>
            <person name="Sasaki A."/>
            <person name="Sasakura Y."/>
            <person name="Shoguchi E."/>
            <person name="Shin-i T."/>
            <person name="Spagnuolo A."/>
            <person name="Stainier D."/>
            <person name="Suzuki M.M."/>
            <person name="Tassy O."/>
            <person name="Takatori N."/>
            <person name="Tokuoka M."/>
            <person name="Yagi K."/>
            <person name="Yoshizaki F."/>
            <person name="Wada S."/>
            <person name="Zhang C."/>
            <person name="Hyatt P.D."/>
            <person name="Larimer F."/>
            <person name="Detter C."/>
            <person name="Doggett N."/>
            <person name="Glavina T."/>
            <person name="Hawkins T."/>
            <person name="Richardson P."/>
            <person name="Lucas S."/>
            <person name="Kohara Y."/>
            <person name="Levine M."/>
            <person name="Satoh N."/>
            <person name="Rokhsar D.S."/>
        </authorList>
    </citation>
    <scope>NUCLEOTIDE SEQUENCE [LARGE SCALE GENOMIC DNA]</scope>
</reference>
<dbReference type="InParanoid" id="F6XA18"/>
<feature type="compositionally biased region" description="Polar residues" evidence="1">
    <location>
        <begin position="132"/>
        <end position="147"/>
    </location>
</feature>
<accession>F6XA18</accession>
<evidence type="ECO:0000313" key="4">
    <source>
        <dbReference type="Proteomes" id="UP000008144"/>
    </source>
</evidence>
<name>F6XA18_CIOIN</name>
<evidence type="ECO:0000313" key="3">
    <source>
        <dbReference type="Ensembl" id="ENSCINP00000027082.2"/>
    </source>
</evidence>
<dbReference type="SUPFAM" id="SSF63748">
    <property type="entry name" value="Tudor/PWWP/MBT"/>
    <property type="match status" value="1"/>
</dbReference>
<dbReference type="Pfam" id="PF00855">
    <property type="entry name" value="PWWP"/>
    <property type="match status" value="1"/>
</dbReference>
<dbReference type="InterPro" id="IPR042778">
    <property type="entry name" value="ZCWPW1/ZCWPW2"/>
</dbReference>
<evidence type="ECO:0000259" key="2">
    <source>
        <dbReference type="PROSITE" id="PS50812"/>
    </source>
</evidence>
<evidence type="ECO:0000256" key="1">
    <source>
        <dbReference type="SAM" id="MobiDB-lite"/>
    </source>
</evidence>
<feature type="region of interest" description="Disordered" evidence="1">
    <location>
        <begin position="129"/>
        <end position="177"/>
    </location>
</feature>
<dbReference type="CDD" id="cd20145">
    <property type="entry name" value="PWWP_ZCWPW1"/>
    <property type="match status" value="1"/>
</dbReference>
<dbReference type="Gene3D" id="2.30.30.140">
    <property type="match status" value="1"/>
</dbReference>
<dbReference type="HOGENOM" id="CLU_1521169_0_0_1"/>
<dbReference type="GeneTree" id="ENSGT00560000077278"/>
<reference evidence="3" key="2">
    <citation type="submission" date="2025-08" db="UniProtKB">
        <authorList>
            <consortium name="Ensembl"/>
        </authorList>
    </citation>
    <scope>IDENTIFICATION</scope>
</reference>